<feature type="compositionally biased region" description="Polar residues" evidence="7">
    <location>
        <begin position="1612"/>
        <end position="1621"/>
    </location>
</feature>
<organism evidence="10 11">
    <name type="scientific">Phytophthora ramorum</name>
    <name type="common">Sudden oak death agent</name>
    <dbReference type="NCBI Taxonomy" id="164328"/>
    <lineage>
        <taxon>Eukaryota</taxon>
        <taxon>Sar</taxon>
        <taxon>Stramenopiles</taxon>
        <taxon>Oomycota</taxon>
        <taxon>Peronosporomycetes</taxon>
        <taxon>Peronosporales</taxon>
        <taxon>Peronosporaceae</taxon>
        <taxon>Phytophthora</taxon>
    </lineage>
</organism>
<dbReference type="Gene3D" id="1.10.418.10">
    <property type="entry name" value="Calponin-like domain"/>
    <property type="match status" value="1"/>
</dbReference>
<dbReference type="VEuPathDB" id="FungiDB:KRP22_8320"/>
<feature type="region of interest" description="Disordered" evidence="7">
    <location>
        <begin position="137"/>
        <end position="159"/>
    </location>
</feature>
<dbReference type="PANTHER" id="PTHR24058:SF124">
    <property type="entry name" value="PROTEIN KINASE SUPERFAMILY PROTEIN"/>
    <property type="match status" value="1"/>
</dbReference>
<feature type="compositionally biased region" description="Basic and acidic residues" evidence="7">
    <location>
        <begin position="174"/>
        <end position="186"/>
    </location>
</feature>
<dbReference type="PANTHER" id="PTHR24058">
    <property type="entry name" value="DUAL SPECIFICITY PROTEIN KINASE"/>
    <property type="match status" value="1"/>
</dbReference>
<dbReference type="InterPro" id="IPR050494">
    <property type="entry name" value="Ser_Thr_dual-spec_kinase"/>
</dbReference>
<reference evidence="11" key="1">
    <citation type="journal article" date="2006" name="Science">
        <title>Phytophthora genome sequences uncover evolutionary origins and mechanisms of pathogenesis.</title>
        <authorList>
            <person name="Tyler B.M."/>
            <person name="Tripathy S."/>
            <person name="Zhang X."/>
            <person name="Dehal P."/>
            <person name="Jiang R.H."/>
            <person name="Aerts A."/>
            <person name="Arredondo F.D."/>
            <person name="Baxter L."/>
            <person name="Bensasson D."/>
            <person name="Beynon J.L."/>
            <person name="Chapman J."/>
            <person name="Damasceno C.M."/>
            <person name="Dorrance A.E."/>
            <person name="Dou D."/>
            <person name="Dickerman A.W."/>
            <person name="Dubchak I.L."/>
            <person name="Garbelotto M."/>
            <person name="Gijzen M."/>
            <person name="Gordon S.G."/>
            <person name="Govers F."/>
            <person name="Grunwald N.J."/>
            <person name="Huang W."/>
            <person name="Ivors K.L."/>
            <person name="Jones R.W."/>
            <person name="Kamoun S."/>
            <person name="Krampis K."/>
            <person name="Lamour K.H."/>
            <person name="Lee M.K."/>
            <person name="McDonald W.H."/>
            <person name="Medina M."/>
            <person name="Meijer H.J."/>
            <person name="Nordberg E.K."/>
            <person name="Maclean D.J."/>
            <person name="Ospina-Giraldo M.D."/>
            <person name="Morris P.F."/>
            <person name="Phuntumart V."/>
            <person name="Putnam N.H."/>
            <person name="Rash S."/>
            <person name="Rose J.K."/>
            <person name="Sakihama Y."/>
            <person name="Salamov A.A."/>
            <person name="Savidor A."/>
            <person name="Scheuring C.F."/>
            <person name="Smith B.M."/>
            <person name="Sobral B.W."/>
            <person name="Terry A."/>
            <person name="Torto-Alalibo T.A."/>
            <person name="Win J."/>
            <person name="Xu Z."/>
            <person name="Zhang H."/>
            <person name="Grigoriev I.V."/>
            <person name="Rokhsar D.S."/>
            <person name="Boore J.L."/>
        </authorList>
    </citation>
    <scope>NUCLEOTIDE SEQUENCE [LARGE SCALE GENOMIC DNA]</scope>
    <source>
        <strain evidence="11">Pr102</strain>
    </source>
</reference>
<dbReference type="SMART" id="SM00220">
    <property type="entry name" value="S_TKc"/>
    <property type="match status" value="1"/>
</dbReference>
<feature type="region of interest" description="Disordered" evidence="7">
    <location>
        <begin position="1649"/>
        <end position="1683"/>
    </location>
</feature>
<dbReference type="InParanoid" id="H3H0X9"/>
<evidence type="ECO:0000256" key="4">
    <source>
        <dbReference type="ARBA" id="ARBA00022777"/>
    </source>
</evidence>
<dbReference type="CDD" id="cd14133">
    <property type="entry name" value="PKc_DYRK_like"/>
    <property type="match status" value="1"/>
</dbReference>
<feature type="compositionally biased region" description="Low complexity" evidence="7">
    <location>
        <begin position="38"/>
        <end position="51"/>
    </location>
</feature>
<dbReference type="EMBL" id="DS566095">
    <property type="status" value="NOT_ANNOTATED_CDS"/>
    <property type="molecule type" value="Genomic_DNA"/>
</dbReference>
<dbReference type="Pfam" id="PF00069">
    <property type="entry name" value="Pkinase"/>
    <property type="match status" value="1"/>
</dbReference>
<evidence type="ECO:0000259" key="8">
    <source>
        <dbReference type="PROSITE" id="PS50011"/>
    </source>
</evidence>
<keyword evidence="5" id="KW-0067">ATP-binding</keyword>
<dbReference type="EnsemblProtists" id="Phyra83845">
    <property type="protein sequence ID" value="Phyra83845"/>
    <property type="gene ID" value="Phyra83845"/>
</dbReference>
<evidence type="ECO:0000256" key="3">
    <source>
        <dbReference type="ARBA" id="ARBA00022741"/>
    </source>
</evidence>
<feature type="region of interest" description="Disordered" evidence="7">
    <location>
        <begin position="234"/>
        <end position="260"/>
    </location>
</feature>
<feature type="compositionally biased region" description="Acidic residues" evidence="7">
    <location>
        <begin position="413"/>
        <end position="430"/>
    </location>
</feature>
<evidence type="ECO:0008006" key="12">
    <source>
        <dbReference type="Google" id="ProtNLM"/>
    </source>
</evidence>
<proteinExistence type="predicted"/>
<keyword evidence="1" id="KW-0723">Serine/threonine-protein kinase</keyword>
<accession>H3H0X9</accession>
<keyword evidence="2" id="KW-0808">Transferase</keyword>
<dbReference type="PROSITE" id="PS00108">
    <property type="entry name" value="PROTEIN_KINASE_ST"/>
    <property type="match status" value="1"/>
</dbReference>
<dbReference type="SUPFAM" id="SSF56112">
    <property type="entry name" value="Protein kinase-like (PK-like)"/>
    <property type="match status" value="1"/>
</dbReference>
<keyword evidence="11" id="KW-1185">Reference proteome</keyword>
<protein>
    <recommendedName>
        <fullName evidence="12">Protein kinase domain-containing protein</fullName>
    </recommendedName>
</protein>
<dbReference type="InterPro" id="IPR008271">
    <property type="entry name" value="Ser/Thr_kinase_AS"/>
</dbReference>
<feature type="compositionally biased region" description="Acidic residues" evidence="7">
    <location>
        <begin position="332"/>
        <end position="346"/>
    </location>
</feature>
<evidence type="ECO:0000313" key="11">
    <source>
        <dbReference type="Proteomes" id="UP000005238"/>
    </source>
</evidence>
<evidence type="ECO:0000313" key="10">
    <source>
        <dbReference type="EnsemblProtists" id="Phyra83845"/>
    </source>
</evidence>
<dbReference type="InterPro" id="IPR010441">
    <property type="entry name" value="CH_2"/>
</dbReference>
<feature type="domain" description="Protein kinase" evidence="8">
    <location>
        <begin position="468"/>
        <end position="767"/>
    </location>
</feature>
<feature type="compositionally biased region" description="Low complexity" evidence="7">
    <location>
        <begin position="234"/>
        <end position="247"/>
    </location>
</feature>
<dbReference type="VEuPathDB" id="FungiDB:KRP23_13672"/>
<dbReference type="VEuPathDB" id="FungiDB:KRP22_8318"/>
<feature type="region of interest" description="Disordered" evidence="7">
    <location>
        <begin position="279"/>
        <end position="347"/>
    </location>
</feature>
<dbReference type="GO" id="GO:0005737">
    <property type="term" value="C:cytoplasm"/>
    <property type="evidence" value="ECO:0007669"/>
    <property type="project" value="UniProtKB-ARBA"/>
</dbReference>
<dbReference type="Gene3D" id="3.30.200.20">
    <property type="entry name" value="Phosphorylase Kinase, domain 1"/>
    <property type="match status" value="1"/>
</dbReference>
<feature type="region of interest" description="Disordered" evidence="7">
    <location>
        <begin position="410"/>
        <end position="432"/>
    </location>
</feature>
<sequence>MSSTPPLSSQGGLDAAISAAAASTGCESSSDAVTTLFSASRGAYAASPAASEHFRPPMSFLRRGTSAPTATRNRDDDRDQRKENERKELLEMILESIANVPKAVEKIHTNEKLRQALHQEMGEENSLLHRIFDRKQQESRTLRDSLSEEKLGHWGSDDARPAASLGVYDSYQYRQEEDKEESRESEDSSSDYGAEYENDLAEAVNQLCMTDDTLTAMDDMISDPIGIVHASFGGASSAKMSSSPQSSFGLGASPGTTSMDGEPVAALWPRQPNQFAFTQEEDSNVRAEDEVYSEMVSSVCEDDTFQDDEDGDDENADAEDPSDATQEKLFEMDDDDDDDEEDDGLENDLAHFSGEGELENDMAHFSNEETVPGEFVVGSPIQGQVTTFQNDLDGRSKQKIDTVHTVDIKEGDDVCDDDDGSEGSDDDDGEPKEYEVFQLRMIREKNRTGFEPNQDWRPRAGTLIGNRYRVEMAIGEAVFSRTYKCIDATTEQSVCLKIIKNNKEYFDQGVDEIRVLEYIDENCKVDERHLVRFMDAFYFREHLILVTELLRDNLYEFSRLLLQRGVINYFSIPRLKKITIEVLEALDTLHSLGLVHCDLKPENILIQNFSACTIKVIDFGSACFTTDELTSYVQSRSYRAPEVVLGLLYDTKIDLWSLGCVLAEMFTGEVLFRNDSEQTLLARILATIGPIPASLLADREDLQQQLIDTGLFTVDHLGNGVLAARLHVPTLEQAVPTKDPEFLDFLRALLQIDPAHRLPSNYPHSGKRARRMTPLGDDVSASQEMQNQVEALHLDTDGLSPERTDRKGRRLSSSTASSSPASGDNQEVERRVTSDGVTFYTSDQWAKFYPNREVAVVTSIGQPPIPPEGYVPLRHGHRREQQSLETSQFREEDVPNGFSVDTLLWDEKLLEQRIMQLTAWTRRSPMPRRQKLDRINRMLMAMGVTSLRIFLSASVDSTLVKSPPLVGVVAMSALLLRWLNDELKLHRKVEVLERDTSSGYLIAEVLHLQGLEPQFESYEDSSSTAAKIRNMELLGEKFDALSVPFPVTTRRAIMMEDRSAVLQFLLQLKDFLRRRPKVRPESAKAKVVPLQQPVQATAVPAKSRSPPHDVEERFVVETTQRFHPKEIGFHKGIDMAVHLRKFEQAQWTAENERNDLHLQAKDGTHANSAAGYAAARAHLQEKAKFMHDWDREHHEKWKHTQRLFSAAERDDLRLELALEARRQIRAEAKLAESQQDAAIGVVEFEKNMNRLGLAAGGPEQSLRAIPANDAGAFAHHRTLEKRVADLDFRPSNNVKMMKELRKRRKAQLAAEKDRRVRRQKALADQKKLIEGHKTGRSQAGDLDNILTEEDSVLMSEKVADNELIVDLREKYLQDKRAELEDNYARLRESGSAKREEDMKVLEELRAATRKKDQLRYWDVCSDAVDGLISLALAVVSSRDTLDVEPLKRQIFLQAAPSKPAFRDQGGQEVRYELDASIQNFLSSSEVWSTLPLQSRLATYDLEPDVHALAESWALPFEALDTSWDRPVSFTFLSVFTEDDSGVELARRVSTEHYLTFLQLDPLLDECVKMSYDPQKLGDQVANLSDREVGTLDEAKLLEKAILADTPTDGSDPASTPSQEGSSGIPEEATAPVIVSAWGCVVSISADQPPLTETAEGDKTMQTSDSTSGLVDKVGPSSSKLPVAESQRKIVDEARNEDQRAMLEAYWSQTTRHIQIKRVGLHRDVVVETMHLCIDAYTQTSYKSIPVAIECGVDAFPELLKEKLNKRRASMNFIDRVVWMRASNEIVIEDGVFAKLEGMLQKRVLTELEVSLGDMADFNRVAGNDFIDAFAQDPFPEVINTVDIVYQCLPSICFHLKDYTMQKLEVLHTHLYEHIPFLCESVQDSGRKVVLSKLLTREAMSAATDLGGDKAGGGEFAQLAGDEVLNILAQVAAEYSFHLADEPPSKQYSLDEANVTAEEITRLLQQVALLCRFADQLRQTAGQLYASDLRRLQRAVQEDIHAKDESIAETMAEMRTQGHATWPIRDLKLEFASEIAARLPRAQKQNFLTVAQLTALVHACQNWEVSDPIAAGVFGGTAIASEVFVALVLEVAAKEDFPARWRDASAVAAVTLQQCSTRGAVSWRKFVWSLLCIQFAGMPSLEDILAYEERALTLPAVKLQRRGGDNRIALSSVDFGRLPLWFEEHSNIHGSPNAGKLKDLVYQLFASNLDGKREVELVPMLLCWCVHPSCSFSVRRELEEFTPRYPRGLFRVFQLLRQHSLATTVQTTSSLFAVSGVPLPDTQQPLATSAFSSFQQTCPVDVRRFFELQNPLEALVQS</sequence>
<feature type="region of interest" description="Disordered" evidence="7">
    <location>
        <begin position="791"/>
        <end position="831"/>
    </location>
</feature>
<feature type="compositionally biased region" description="Polar residues" evidence="7">
    <location>
        <begin position="1659"/>
        <end position="1668"/>
    </location>
</feature>
<keyword evidence="6" id="KW-0175">Coiled coil</keyword>
<evidence type="ECO:0000256" key="6">
    <source>
        <dbReference type="SAM" id="Coils"/>
    </source>
</evidence>
<feature type="compositionally biased region" description="Polar residues" evidence="7">
    <location>
        <begin position="1"/>
        <end position="11"/>
    </location>
</feature>
<dbReference type="GO" id="GO:0004674">
    <property type="term" value="F:protein serine/threonine kinase activity"/>
    <property type="evidence" value="ECO:0000318"/>
    <property type="project" value="GO_Central"/>
</dbReference>
<feature type="compositionally biased region" description="Polar residues" evidence="7">
    <location>
        <begin position="25"/>
        <end position="37"/>
    </location>
</feature>
<dbReference type="InterPro" id="IPR001715">
    <property type="entry name" value="CH_dom"/>
</dbReference>
<feature type="coiled-coil region" evidence="6">
    <location>
        <begin position="1369"/>
        <end position="1396"/>
    </location>
</feature>
<feature type="compositionally biased region" description="Basic and acidic residues" evidence="7">
    <location>
        <begin position="792"/>
        <end position="805"/>
    </location>
</feature>
<dbReference type="eggNOG" id="KOG0667">
    <property type="taxonomic scope" value="Eukaryota"/>
</dbReference>
<feature type="compositionally biased region" description="Low complexity" evidence="7">
    <location>
        <begin position="812"/>
        <end position="822"/>
    </location>
</feature>
<feature type="compositionally biased region" description="Basic and acidic residues" evidence="7">
    <location>
        <begin position="72"/>
        <end position="86"/>
    </location>
</feature>
<dbReference type="InterPro" id="IPR000719">
    <property type="entry name" value="Prot_kinase_dom"/>
</dbReference>
<dbReference type="HOGENOM" id="CLU_001657_0_0_1"/>
<dbReference type="Proteomes" id="UP000005238">
    <property type="component" value="Unassembled WGS sequence"/>
</dbReference>
<dbReference type="InterPro" id="IPR036872">
    <property type="entry name" value="CH_dom_sf"/>
</dbReference>
<dbReference type="GO" id="GO:0005524">
    <property type="term" value="F:ATP binding"/>
    <property type="evidence" value="ECO:0007669"/>
    <property type="project" value="UniProtKB-KW"/>
</dbReference>
<feature type="region of interest" description="Disordered" evidence="7">
    <location>
        <begin position="1"/>
        <end position="86"/>
    </location>
</feature>
<reference evidence="10" key="2">
    <citation type="submission" date="2015-06" db="UniProtKB">
        <authorList>
            <consortium name="EnsemblProtists"/>
        </authorList>
    </citation>
    <scope>IDENTIFICATION</scope>
    <source>
        <strain evidence="10">Pr102</strain>
    </source>
</reference>
<dbReference type="InterPro" id="IPR011009">
    <property type="entry name" value="Kinase-like_dom_sf"/>
</dbReference>
<dbReference type="Gene3D" id="1.10.510.10">
    <property type="entry name" value="Transferase(Phosphotransferase) domain 1"/>
    <property type="match status" value="1"/>
</dbReference>
<dbReference type="PROSITE" id="PS50011">
    <property type="entry name" value="PROTEIN_KINASE_DOM"/>
    <property type="match status" value="1"/>
</dbReference>
<evidence type="ECO:0000256" key="1">
    <source>
        <dbReference type="ARBA" id="ARBA00022527"/>
    </source>
</evidence>
<dbReference type="OMA" id="GTHANSA"/>
<dbReference type="PROSITE" id="PS50021">
    <property type="entry name" value="CH"/>
    <property type="match status" value="1"/>
</dbReference>
<dbReference type="VEuPathDB" id="FungiDB:KRP23_13673"/>
<feature type="region of interest" description="Disordered" evidence="7">
    <location>
        <begin position="173"/>
        <end position="193"/>
    </location>
</feature>
<keyword evidence="4" id="KW-0418">Kinase</keyword>
<evidence type="ECO:0000256" key="7">
    <source>
        <dbReference type="SAM" id="MobiDB-lite"/>
    </source>
</evidence>
<evidence type="ECO:0000256" key="5">
    <source>
        <dbReference type="ARBA" id="ARBA00022840"/>
    </source>
</evidence>
<name>H3H0X9_PHYRM</name>
<feature type="region of interest" description="Disordered" evidence="7">
    <location>
        <begin position="1602"/>
        <end position="1625"/>
    </location>
</feature>
<dbReference type="Pfam" id="PF06294">
    <property type="entry name" value="CH_2"/>
    <property type="match status" value="1"/>
</dbReference>
<feature type="compositionally biased region" description="Acidic residues" evidence="7">
    <location>
        <begin position="300"/>
        <end position="322"/>
    </location>
</feature>
<evidence type="ECO:0000256" key="2">
    <source>
        <dbReference type="ARBA" id="ARBA00022679"/>
    </source>
</evidence>
<feature type="domain" description="Calponin-homology (CH)" evidence="9">
    <location>
        <begin position="969"/>
        <end position="1073"/>
    </location>
</feature>
<dbReference type="VEuPathDB" id="FungiDB:KRP22_8319"/>
<keyword evidence="3" id="KW-0547">Nucleotide-binding</keyword>
<dbReference type="STRING" id="164328.H3H0X9"/>
<evidence type="ECO:0000259" key="9">
    <source>
        <dbReference type="PROSITE" id="PS50021"/>
    </source>
</evidence>